<dbReference type="Proteomes" id="UP000613740">
    <property type="component" value="Unassembled WGS sequence"/>
</dbReference>
<keyword evidence="3" id="KW-1185">Reference proteome</keyword>
<dbReference type="EMBL" id="JAEHOD010000009">
    <property type="protein sequence ID" value="KAG2450965.1"/>
    <property type="molecule type" value="Genomic_DNA"/>
</dbReference>
<organism evidence="2 3">
    <name type="scientific">Chlamydomonas schloesseri</name>
    <dbReference type="NCBI Taxonomy" id="2026947"/>
    <lineage>
        <taxon>Eukaryota</taxon>
        <taxon>Viridiplantae</taxon>
        <taxon>Chlorophyta</taxon>
        <taxon>core chlorophytes</taxon>
        <taxon>Chlorophyceae</taxon>
        <taxon>CS clade</taxon>
        <taxon>Chlamydomonadales</taxon>
        <taxon>Chlamydomonadaceae</taxon>
        <taxon>Chlamydomonas</taxon>
    </lineage>
</organism>
<dbReference type="AlphaFoldDB" id="A0A836B902"/>
<evidence type="ECO:0000313" key="3">
    <source>
        <dbReference type="Proteomes" id="UP000613740"/>
    </source>
</evidence>
<sequence>MKALGTCSYRGVLARAVSGLGVGPGREWRVGDSEDEDEDDDEEEEEEEEGDGFGRGGAGADQAGNRGGGDDAAAARGGGGGGAVANPAEAIPLLDELDELVTQAVQCHAASCAAAEVEAAAAGGSGGGGGMDAAAVAAREEALMELRDQVLAWLAMCQLDTGEPAACLACVAALWEAGSGLAESATVGAMEARARAALGDTAAAVAALAALAGREDAPAQLVWEAAEAMLGAAGPAAEPEVGRCGPPWCRCSGGCPSVTLEFLQAAYDVRAAAAGGGGGVSPGAGGSGGGGARGAGGGGGGGGGGEQWVAEASPPAAVRRLWGPRRVERRREAALALAKAGCQGGGGGGAAAAAGSAPPCDDNLAAERDVEPPPAAGGGGGGGSGGGPEVEVGGGGGCALNSRLCFPDAVAAVSLAATPRPSCLGAAQNATKVLPQPGCVPYRSADAAADPAGHVEGMVLDDTTGRTAPTGYSVRVRACVEWAQGPGGRGGLGRVGAGTP</sequence>
<feature type="region of interest" description="Disordered" evidence="1">
    <location>
        <begin position="21"/>
        <end position="81"/>
    </location>
</feature>
<feature type="compositionally biased region" description="Acidic residues" evidence="1">
    <location>
        <begin position="33"/>
        <end position="51"/>
    </location>
</feature>
<comment type="caution">
    <text evidence="2">The sequence shown here is derived from an EMBL/GenBank/DDBJ whole genome shotgun (WGS) entry which is preliminary data.</text>
</comment>
<reference evidence="2" key="1">
    <citation type="journal article" date="2020" name="bioRxiv">
        <title>Comparative genomics of Chlamydomonas.</title>
        <authorList>
            <person name="Craig R.J."/>
            <person name="Hasan A.R."/>
            <person name="Ness R.W."/>
            <person name="Keightley P.D."/>
        </authorList>
    </citation>
    <scope>NUCLEOTIDE SEQUENCE</scope>
    <source>
        <strain evidence="2">CCAP 11/173</strain>
    </source>
</reference>
<evidence type="ECO:0000256" key="1">
    <source>
        <dbReference type="SAM" id="MobiDB-lite"/>
    </source>
</evidence>
<feature type="compositionally biased region" description="Gly residues" evidence="1">
    <location>
        <begin position="376"/>
        <end position="389"/>
    </location>
</feature>
<gene>
    <name evidence="2" type="ORF">HYH02_004237</name>
</gene>
<accession>A0A836B902</accession>
<name>A0A836B902_9CHLO</name>
<feature type="region of interest" description="Disordered" evidence="1">
    <location>
        <begin position="351"/>
        <end position="389"/>
    </location>
</feature>
<protein>
    <submittedName>
        <fullName evidence="2">Uncharacterized protein</fullName>
    </submittedName>
</protein>
<proteinExistence type="predicted"/>
<evidence type="ECO:0000313" key="2">
    <source>
        <dbReference type="EMBL" id="KAG2450965.1"/>
    </source>
</evidence>
<feature type="compositionally biased region" description="Gly residues" evidence="1">
    <location>
        <begin position="284"/>
        <end position="306"/>
    </location>
</feature>
<feature type="region of interest" description="Disordered" evidence="1">
    <location>
        <begin position="284"/>
        <end position="309"/>
    </location>
</feature>